<dbReference type="EMBL" id="JARKIB010000122">
    <property type="protein sequence ID" value="KAJ7736274.1"/>
    <property type="molecule type" value="Genomic_DNA"/>
</dbReference>
<dbReference type="AlphaFoldDB" id="A0AAD7I895"/>
<evidence type="ECO:0000313" key="2">
    <source>
        <dbReference type="EMBL" id="KAJ7736274.1"/>
    </source>
</evidence>
<comment type="caution">
    <text evidence="2">The sequence shown here is derived from an EMBL/GenBank/DDBJ whole genome shotgun (WGS) entry which is preliminary data.</text>
</comment>
<name>A0AAD7I895_9AGAR</name>
<keyword evidence="1" id="KW-0175">Coiled coil</keyword>
<organism evidence="2 3">
    <name type="scientific">Mycena metata</name>
    <dbReference type="NCBI Taxonomy" id="1033252"/>
    <lineage>
        <taxon>Eukaryota</taxon>
        <taxon>Fungi</taxon>
        <taxon>Dikarya</taxon>
        <taxon>Basidiomycota</taxon>
        <taxon>Agaricomycotina</taxon>
        <taxon>Agaricomycetes</taxon>
        <taxon>Agaricomycetidae</taxon>
        <taxon>Agaricales</taxon>
        <taxon>Marasmiineae</taxon>
        <taxon>Mycenaceae</taxon>
        <taxon>Mycena</taxon>
    </lineage>
</organism>
<proteinExistence type="predicted"/>
<evidence type="ECO:0000256" key="1">
    <source>
        <dbReference type="SAM" id="Coils"/>
    </source>
</evidence>
<evidence type="ECO:0000313" key="3">
    <source>
        <dbReference type="Proteomes" id="UP001215598"/>
    </source>
</evidence>
<sequence>MERIVCIESAIYLVEESQKRLDEARKEYKEAHCVRQDQVAPVSREVGLKHEEREEELDNALALWESPDVPFTGAGAGGAWTTMATGGVGAMEPQMGHMPHRGQMWSVEDIRRYFKSGDEYSRVDWGERELPCDGVWWKLISC</sequence>
<reference evidence="2" key="1">
    <citation type="submission" date="2023-03" db="EMBL/GenBank/DDBJ databases">
        <title>Massive genome expansion in bonnet fungi (Mycena s.s.) driven by repeated elements and novel gene families across ecological guilds.</title>
        <authorList>
            <consortium name="Lawrence Berkeley National Laboratory"/>
            <person name="Harder C.B."/>
            <person name="Miyauchi S."/>
            <person name="Viragh M."/>
            <person name="Kuo A."/>
            <person name="Thoen E."/>
            <person name="Andreopoulos B."/>
            <person name="Lu D."/>
            <person name="Skrede I."/>
            <person name="Drula E."/>
            <person name="Henrissat B."/>
            <person name="Morin E."/>
            <person name="Kohler A."/>
            <person name="Barry K."/>
            <person name="LaButti K."/>
            <person name="Morin E."/>
            <person name="Salamov A."/>
            <person name="Lipzen A."/>
            <person name="Mereny Z."/>
            <person name="Hegedus B."/>
            <person name="Baldrian P."/>
            <person name="Stursova M."/>
            <person name="Weitz H."/>
            <person name="Taylor A."/>
            <person name="Grigoriev I.V."/>
            <person name="Nagy L.G."/>
            <person name="Martin F."/>
            <person name="Kauserud H."/>
        </authorList>
    </citation>
    <scope>NUCLEOTIDE SEQUENCE</scope>
    <source>
        <strain evidence="2">CBHHK182m</strain>
    </source>
</reference>
<dbReference type="Proteomes" id="UP001215598">
    <property type="component" value="Unassembled WGS sequence"/>
</dbReference>
<feature type="coiled-coil region" evidence="1">
    <location>
        <begin position="7"/>
        <end position="34"/>
    </location>
</feature>
<gene>
    <name evidence="2" type="ORF">B0H16DRAFT_1466718</name>
</gene>
<protein>
    <submittedName>
        <fullName evidence="2">Uncharacterized protein</fullName>
    </submittedName>
</protein>
<accession>A0AAD7I895</accession>
<keyword evidence="3" id="KW-1185">Reference proteome</keyword>